<reference evidence="2" key="2">
    <citation type="submission" date="2024-04" db="EMBL/GenBank/DDBJ databases">
        <authorList>
            <person name="Chen Y."/>
            <person name="Shah S."/>
            <person name="Dougan E. K."/>
            <person name="Thang M."/>
            <person name="Chan C."/>
        </authorList>
    </citation>
    <scope>NUCLEOTIDE SEQUENCE [LARGE SCALE GENOMIC DNA]</scope>
</reference>
<dbReference type="EMBL" id="CAMXCT020005092">
    <property type="protein sequence ID" value="CAL1164747.1"/>
    <property type="molecule type" value="Genomic_DNA"/>
</dbReference>
<dbReference type="EMBL" id="CAMXCT030005092">
    <property type="protein sequence ID" value="CAL4798684.1"/>
    <property type="molecule type" value="Genomic_DNA"/>
</dbReference>
<keyword evidence="3" id="KW-1185">Reference proteome</keyword>
<proteinExistence type="predicted"/>
<sequence length="146" mass="16001">NSTNPRGVGIRFRWMFLNLLDPAEPTLWHGPSGESDLRWDVLMLLAQEALERRALGIFLEALGASKGTVNLRDFRQSCFTGNRTLYISGASPDVLCPAGRTSERAEAGVEPGCPLCQLASHAILDSWEVCHGEKTWKAATFSTLPT</sequence>
<evidence type="ECO:0000313" key="1">
    <source>
        <dbReference type="EMBL" id="CAI4011372.1"/>
    </source>
</evidence>
<organism evidence="1">
    <name type="scientific">Cladocopium goreaui</name>
    <dbReference type="NCBI Taxonomy" id="2562237"/>
    <lineage>
        <taxon>Eukaryota</taxon>
        <taxon>Sar</taxon>
        <taxon>Alveolata</taxon>
        <taxon>Dinophyceae</taxon>
        <taxon>Suessiales</taxon>
        <taxon>Symbiodiniaceae</taxon>
        <taxon>Cladocopium</taxon>
    </lineage>
</organism>
<name>A0A9P1DL33_9DINO</name>
<dbReference type="OrthoDB" id="425985at2759"/>
<reference evidence="1" key="1">
    <citation type="submission" date="2022-10" db="EMBL/GenBank/DDBJ databases">
        <authorList>
            <person name="Chen Y."/>
            <person name="Dougan E. K."/>
            <person name="Chan C."/>
            <person name="Rhodes N."/>
            <person name="Thang M."/>
        </authorList>
    </citation>
    <scope>NUCLEOTIDE SEQUENCE</scope>
</reference>
<evidence type="ECO:0000313" key="3">
    <source>
        <dbReference type="Proteomes" id="UP001152797"/>
    </source>
</evidence>
<dbReference type="EMBL" id="CAMXCT010005092">
    <property type="protein sequence ID" value="CAI4011372.1"/>
    <property type="molecule type" value="Genomic_DNA"/>
</dbReference>
<feature type="non-terminal residue" evidence="1">
    <location>
        <position position="146"/>
    </location>
</feature>
<evidence type="ECO:0000313" key="2">
    <source>
        <dbReference type="EMBL" id="CAL1164747.1"/>
    </source>
</evidence>
<protein>
    <submittedName>
        <fullName evidence="1">Uncharacterized protein</fullName>
    </submittedName>
</protein>
<dbReference type="Proteomes" id="UP001152797">
    <property type="component" value="Unassembled WGS sequence"/>
</dbReference>
<accession>A0A9P1DL33</accession>
<gene>
    <name evidence="1" type="ORF">C1SCF055_LOCUS36543</name>
</gene>
<dbReference type="AlphaFoldDB" id="A0A9P1DL33"/>
<comment type="caution">
    <text evidence="1">The sequence shown here is derived from an EMBL/GenBank/DDBJ whole genome shotgun (WGS) entry which is preliminary data.</text>
</comment>